<dbReference type="EMBL" id="QXFV01000304">
    <property type="protein sequence ID" value="KAE9041790.1"/>
    <property type="molecule type" value="Genomic_DNA"/>
</dbReference>
<evidence type="ECO:0000313" key="4">
    <source>
        <dbReference type="EMBL" id="KAE9349894.1"/>
    </source>
</evidence>
<feature type="compositionally biased region" description="Polar residues" evidence="1">
    <location>
        <begin position="619"/>
        <end position="629"/>
    </location>
</feature>
<dbReference type="AlphaFoldDB" id="A0A6A3NAH4"/>
<sequence length="649" mass="69633">MATSTEPPPKHVKLRYRALAYVRRFGRHHQRPTRPRATSRRSFADTGGARAPIRLTSPGRFSDSGGARTPIQVTSKRSFTDSNGARPVVRIASRRSFADSGGTRPVVRVASKRSFADSNSGIKLVGRRSNGDSNESKVNTRSKRATRSRKHTRQNRSGHRFRHFCGCCVEQDAFDPGETPSSFHWGVGFDDSYYHTSSYQHLSQGTRFRLELCGLHVTTRGKEPVGLSVDISTVGARAASFDTGFGYTCASPVSCPPPTGLVPTRTLPTTLQLRSRDGTGSGQFTLNTGNSGLLSTGVKRKAPSSSSYPSYTPTTPPSPFMNDFVPVGTFSSTRARSRVSVGCNGWLLHDDDPSIVGWYRRRSSGEVKPTPIITHLSQVAEVSQESDGREGSPKRYKQSPQGSESTSAVSSPFPVVTSPKPPLVPRPKPFSPASSRGARVSIVLLSQDGSISSSNGENGWTTSSGIALVPLPTSPLPAAEENRLSFAITPPPPFASSRSSYSSGLASHAFDSELQWQDDYNPPTKRRRSTGSSSNSSGGFGFGNTPRVSSDEATDSLRSDKSPSARGRGSTSLTARFSASLRLTRSHSPQALNKALSPGNRRRKARRSRSQSAMFHLGSRTSTSKSASPPITPAGAAASPSIVFIDCPP</sequence>
<proteinExistence type="predicted"/>
<evidence type="ECO:0000256" key="1">
    <source>
        <dbReference type="SAM" id="MobiDB-lite"/>
    </source>
</evidence>
<evidence type="ECO:0000313" key="7">
    <source>
        <dbReference type="Proteomes" id="UP000435112"/>
    </source>
</evidence>
<gene>
    <name evidence="3" type="ORF">PR001_g6465</name>
    <name evidence="2" type="ORF">PR002_g5765</name>
    <name evidence="4" type="ORF">PR003_g5646</name>
</gene>
<feature type="region of interest" description="Disordered" evidence="1">
    <location>
        <begin position="274"/>
        <end position="322"/>
    </location>
</feature>
<feature type="region of interest" description="Disordered" evidence="1">
    <location>
        <begin position="369"/>
        <end position="435"/>
    </location>
</feature>
<feature type="compositionally biased region" description="Polar residues" evidence="1">
    <location>
        <begin position="451"/>
        <end position="465"/>
    </location>
</feature>
<feature type="compositionally biased region" description="Basic residues" evidence="1">
    <location>
        <begin position="140"/>
        <end position="157"/>
    </location>
</feature>
<evidence type="ECO:0000313" key="5">
    <source>
        <dbReference type="Proteomes" id="UP000429607"/>
    </source>
</evidence>
<feature type="compositionally biased region" description="Basic residues" evidence="1">
    <location>
        <begin position="600"/>
        <end position="609"/>
    </location>
</feature>
<dbReference type="Proteomes" id="UP000434957">
    <property type="component" value="Unassembled WGS sequence"/>
</dbReference>
<accession>A0A6A3NAH4</accession>
<name>A0A6A3NAH4_9STRA</name>
<dbReference type="Proteomes" id="UP000435112">
    <property type="component" value="Unassembled WGS sequence"/>
</dbReference>
<feature type="compositionally biased region" description="Low complexity" evidence="1">
    <location>
        <begin position="495"/>
        <end position="509"/>
    </location>
</feature>
<organism evidence="2 7">
    <name type="scientific">Phytophthora rubi</name>
    <dbReference type="NCBI Taxonomy" id="129364"/>
    <lineage>
        <taxon>Eukaryota</taxon>
        <taxon>Sar</taxon>
        <taxon>Stramenopiles</taxon>
        <taxon>Oomycota</taxon>
        <taxon>Peronosporomycetes</taxon>
        <taxon>Peronosporales</taxon>
        <taxon>Peronosporaceae</taxon>
        <taxon>Phytophthora</taxon>
    </lineage>
</organism>
<evidence type="ECO:0000313" key="2">
    <source>
        <dbReference type="EMBL" id="KAE9038926.1"/>
    </source>
</evidence>
<dbReference type="EMBL" id="QXFT01000238">
    <property type="protein sequence ID" value="KAE9349894.1"/>
    <property type="molecule type" value="Genomic_DNA"/>
</dbReference>
<feature type="compositionally biased region" description="Polar residues" evidence="1">
    <location>
        <begin position="569"/>
        <end position="591"/>
    </location>
</feature>
<evidence type="ECO:0000313" key="6">
    <source>
        <dbReference type="Proteomes" id="UP000434957"/>
    </source>
</evidence>
<feature type="compositionally biased region" description="Polar residues" evidence="1">
    <location>
        <begin position="398"/>
        <end position="410"/>
    </location>
</feature>
<reference evidence="5 7" key="1">
    <citation type="submission" date="2018-09" db="EMBL/GenBank/DDBJ databases">
        <title>Genomic investigation of the strawberry pathogen Phytophthora fragariae indicates pathogenicity is determined by transcriptional variation in three key races.</title>
        <authorList>
            <person name="Adams T.M."/>
            <person name="Armitage A.D."/>
            <person name="Sobczyk M.K."/>
            <person name="Bates H.J."/>
            <person name="Dunwell J.M."/>
            <person name="Nellist C.F."/>
            <person name="Harrison R.J."/>
        </authorList>
    </citation>
    <scope>NUCLEOTIDE SEQUENCE [LARGE SCALE GENOMIC DNA]</scope>
    <source>
        <strain evidence="3 5">SCRP249</strain>
        <strain evidence="2 7">SCRP324</strain>
        <strain evidence="4 6">SCRP333</strain>
    </source>
</reference>
<feature type="region of interest" description="Disordered" evidence="1">
    <location>
        <begin position="120"/>
        <end position="157"/>
    </location>
</feature>
<protein>
    <submittedName>
        <fullName evidence="2">Uncharacterized protein</fullName>
    </submittedName>
</protein>
<dbReference type="OrthoDB" id="110618at2759"/>
<feature type="compositionally biased region" description="Basic residues" evidence="1">
    <location>
        <begin position="27"/>
        <end position="39"/>
    </location>
</feature>
<feature type="region of interest" description="Disordered" evidence="1">
    <location>
        <begin position="451"/>
        <end position="649"/>
    </location>
</feature>
<feature type="compositionally biased region" description="Pro residues" evidence="1">
    <location>
        <begin position="419"/>
        <end position="430"/>
    </location>
</feature>
<dbReference type="Proteomes" id="UP000429607">
    <property type="component" value="Unassembled WGS sequence"/>
</dbReference>
<keyword evidence="6" id="KW-1185">Reference proteome</keyword>
<comment type="caution">
    <text evidence="2">The sequence shown here is derived from an EMBL/GenBank/DDBJ whole genome shotgun (WGS) entry which is preliminary data.</text>
</comment>
<feature type="region of interest" description="Disordered" evidence="1">
    <location>
        <begin position="27"/>
        <end position="71"/>
    </location>
</feature>
<feature type="compositionally biased region" description="Polar residues" evidence="1">
    <location>
        <begin position="282"/>
        <end position="294"/>
    </location>
</feature>
<feature type="compositionally biased region" description="Low complexity" evidence="1">
    <location>
        <begin position="303"/>
        <end position="313"/>
    </location>
</feature>
<dbReference type="EMBL" id="QXFU01000250">
    <property type="protein sequence ID" value="KAE9038926.1"/>
    <property type="molecule type" value="Genomic_DNA"/>
</dbReference>
<feature type="compositionally biased region" description="Polar residues" evidence="1">
    <location>
        <begin position="375"/>
        <end position="385"/>
    </location>
</feature>
<evidence type="ECO:0000313" key="3">
    <source>
        <dbReference type="EMBL" id="KAE9041790.1"/>
    </source>
</evidence>